<feature type="region of interest" description="Disordered" evidence="7">
    <location>
        <begin position="263"/>
        <end position="307"/>
    </location>
</feature>
<dbReference type="PANTHER" id="PTHR37984">
    <property type="entry name" value="PROTEIN CBG26694"/>
    <property type="match status" value="1"/>
</dbReference>
<dbReference type="InterPro" id="IPR043502">
    <property type="entry name" value="DNA/RNA_pol_sf"/>
</dbReference>
<dbReference type="InterPro" id="IPR041588">
    <property type="entry name" value="Integrase_H2C2"/>
</dbReference>
<evidence type="ECO:0000256" key="5">
    <source>
        <dbReference type="ARBA" id="ARBA00022801"/>
    </source>
</evidence>
<dbReference type="InterPro" id="IPR000477">
    <property type="entry name" value="RT_dom"/>
</dbReference>
<dbReference type="InterPro" id="IPR050951">
    <property type="entry name" value="Retrovirus_Pol_polyprotein"/>
</dbReference>
<organism evidence="9 10">
    <name type="scientific">Lolium multiflorum</name>
    <name type="common">Italian ryegrass</name>
    <name type="synonym">Lolium perenne subsp. multiflorum</name>
    <dbReference type="NCBI Taxonomy" id="4521"/>
    <lineage>
        <taxon>Eukaryota</taxon>
        <taxon>Viridiplantae</taxon>
        <taxon>Streptophyta</taxon>
        <taxon>Embryophyta</taxon>
        <taxon>Tracheophyta</taxon>
        <taxon>Spermatophyta</taxon>
        <taxon>Magnoliopsida</taxon>
        <taxon>Liliopsida</taxon>
        <taxon>Poales</taxon>
        <taxon>Poaceae</taxon>
        <taxon>BOP clade</taxon>
        <taxon>Pooideae</taxon>
        <taxon>Poodae</taxon>
        <taxon>Poeae</taxon>
        <taxon>Poeae Chloroplast Group 2 (Poeae type)</taxon>
        <taxon>Loliodinae</taxon>
        <taxon>Loliinae</taxon>
        <taxon>Lolium</taxon>
    </lineage>
</organism>
<protein>
    <recommendedName>
        <fullName evidence="8">Integrase catalytic domain-containing protein</fullName>
    </recommendedName>
</protein>
<dbReference type="PROSITE" id="PS50994">
    <property type="entry name" value="INTEGRASE"/>
    <property type="match status" value="1"/>
</dbReference>
<dbReference type="SUPFAM" id="SSF53098">
    <property type="entry name" value="Ribonuclease H-like"/>
    <property type="match status" value="1"/>
</dbReference>
<feature type="non-terminal residue" evidence="9">
    <location>
        <position position="1600"/>
    </location>
</feature>
<dbReference type="InterPro" id="IPR036397">
    <property type="entry name" value="RNaseH_sf"/>
</dbReference>
<name>A0AAD8W7F1_LOLMU</name>
<dbReference type="Proteomes" id="UP001231189">
    <property type="component" value="Unassembled WGS sequence"/>
</dbReference>
<dbReference type="Gene3D" id="3.10.10.10">
    <property type="entry name" value="HIV Type 1 Reverse Transcriptase, subunit A, domain 1"/>
    <property type="match status" value="1"/>
</dbReference>
<accession>A0AAD8W7F1</accession>
<dbReference type="EMBL" id="JAUUTY010000004">
    <property type="protein sequence ID" value="KAK1646038.1"/>
    <property type="molecule type" value="Genomic_DNA"/>
</dbReference>
<sequence>MRHAIRGAHKVPFGLPSLLHCDPETWPDDRDNTGIHALLMPLDKPTVPAFIHTKEELDGHGPMHWVGCNGDWVAFVQQDGHLTIRNIYISDTIIPLPSLQDAGISLGPTSEWWHGSPPFLFKYKIDKSLELLKVRIVKRPYKDDLAGPWHYEVIVVFDELIAILQAPLEKEWNILRNPEFFDRNSYVDAMGIPGYGTSSHLHRVYAVTYPYGDVLVWEPYTCGTHAAPRLIDAPVIEDEEAEVAAIFAQIEGDAVMEDDEANVAQGDGGADEDNDADEEELEEDEFDDEELDDEELDDDGDNHNYEDEDVFLGFSDQRTWFLAPMRAESITGESDLAWIQVKGYRPILGPPILHMGNKLRSYPLVRCYVFLRSAHTLDPVEEARNDFIFKGIDPSLYCCRSRFKEEMDPFGSQGQAKILALVQRAGYHLVTSAFDLQKILPNCTKNPIPSLYDLANSTIGTKLEKKNRKKEKKNNKKKDRAEEKEDELIFGWANVPLSYDTSQTKNFDKYHEPYKDKTDSPIGKCIEVKTVDHILPEAYIEKTPFPAKMKEYSVITSVVNKSAKKPIEPEEQIKVEPAIAIVKDLVTENVEDGHIIFCEDASNIVSHPNKSRKASVPVLSVRIGDHCYYGLCDIGASISAIPYELYTEIMHEIGSCELEDIDVVIRLANRETISPIGIVRDVEVLCDCKKEKIVTKFAGESYEFNFSKFAKVPYKAELPNNDFRVEQLASIALAPTNPLQQHLEDHESEVFREERNELDEIFLRQPILKHDLPVEDLGTTPPPKEDPVFDLKPLPDNLKYAYIDDKKTYPVIISAKLSDFEEESLLEILKKHRGAIGYTLDDLKGISPSICQHAINMEDDAKPVVEHQRRLIPKMKDVVRNEVLKLLEAGIIYPIADSRWVSPVHCVPKKGGITVVPNDNDELIPQRVVVGYRMCIDYRKVNKVTKKDHYPLPFIDQMLERLSKNTHFCFLDGYSGFSQIAVKTKDQEKTTFTCPYGTYAYRHMPFGLCNAPATFQRCMSAIFHGFCEKIVEVFMDDFSVYGNSFDNCLRNLDKVLQRCEETSLVLNWEKCHFMVNEGIVLGHKISERGIEVDRAKVEAIEKMPYPRDVKGIRSVLGHAGFYRRFIKDFLRFQSLLLIFFKNIPYIVDSKVTVHTDHAAIRYLMEKKDAKPRLIRWVLLLQEFDLHIVDRKGADNPVADNLSRLENIAYDHVPVNDSFPNEQLAVIKVSSRDSPWYADYANFIVSKYLPPTFSAQQRRKFFYDLRHYFWDDPHLYKEGVDGIMRRCVPEYEQQEILSKCHGSVYGGHHAGDRTAQKVLQSGFYWPTLFKDARKFILSCDECQRVGNISRRNEMPMNYTLVIEPFDCWGFDFMGPFPSSEGNTHILVDVDYVTKWVEAIPTKSADGETSLKMLLDVIFPRFGVPRYIMTDGGSHFIHGGFRKTLARYGINHRIASAYHPQTSGQVELSNREIKSILQKTVNKSRKNWAKLEHKAYWAVRELNKDFKLAGKKRLLQLSSLDEWRSEAYENAKLFKEKVKKWHDRRIIKREFNVGDKVLLYRSRLRFFAGKLLSKWEGPYVIEEVYRSGAIKIASLKDDATQV</sequence>
<dbReference type="GO" id="GO:0003964">
    <property type="term" value="F:RNA-directed DNA polymerase activity"/>
    <property type="evidence" value="ECO:0007669"/>
    <property type="project" value="UniProtKB-KW"/>
</dbReference>
<dbReference type="Gene3D" id="3.30.420.10">
    <property type="entry name" value="Ribonuclease H-like superfamily/Ribonuclease H"/>
    <property type="match status" value="1"/>
</dbReference>
<dbReference type="InterPro" id="IPR001584">
    <property type="entry name" value="Integrase_cat-core"/>
</dbReference>
<dbReference type="GO" id="GO:0004519">
    <property type="term" value="F:endonuclease activity"/>
    <property type="evidence" value="ECO:0007669"/>
    <property type="project" value="UniProtKB-KW"/>
</dbReference>
<keyword evidence="2" id="KW-0548">Nucleotidyltransferase</keyword>
<comment type="caution">
    <text evidence="9">The sequence shown here is derived from an EMBL/GenBank/DDBJ whole genome shotgun (WGS) entry which is preliminary data.</text>
</comment>
<keyword evidence="4" id="KW-0255">Endonuclease</keyword>
<evidence type="ECO:0000256" key="3">
    <source>
        <dbReference type="ARBA" id="ARBA00022722"/>
    </source>
</evidence>
<dbReference type="GO" id="GO:0016787">
    <property type="term" value="F:hydrolase activity"/>
    <property type="evidence" value="ECO:0007669"/>
    <property type="project" value="UniProtKB-KW"/>
</dbReference>
<feature type="domain" description="Integrase catalytic" evidence="8">
    <location>
        <begin position="1359"/>
        <end position="1525"/>
    </location>
</feature>
<dbReference type="Gene3D" id="3.30.70.270">
    <property type="match status" value="2"/>
</dbReference>
<dbReference type="GO" id="GO:0003676">
    <property type="term" value="F:nucleic acid binding"/>
    <property type="evidence" value="ECO:0007669"/>
    <property type="project" value="InterPro"/>
</dbReference>
<keyword evidence="5" id="KW-0378">Hydrolase</keyword>
<evidence type="ECO:0000259" key="8">
    <source>
        <dbReference type="PROSITE" id="PS50994"/>
    </source>
</evidence>
<evidence type="ECO:0000313" key="9">
    <source>
        <dbReference type="EMBL" id="KAK1646038.1"/>
    </source>
</evidence>
<reference evidence="9" key="1">
    <citation type="submission" date="2023-07" db="EMBL/GenBank/DDBJ databases">
        <title>A chromosome-level genome assembly of Lolium multiflorum.</title>
        <authorList>
            <person name="Chen Y."/>
            <person name="Copetti D."/>
            <person name="Kolliker R."/>
            <person name="Studer B."/>
        </authorList>
    </citation>
    <scope>NUCLEOTIDE SEQUENCE</scope>
    <source>
        <strain evidence="9">02402/16</strain>
        <tissue evidence="9">Leaf</tissue>
    </source>
</reference>
<dbReference type="GO" id="GO:0015074">
    <property type="term" value="P:DNA integration"/>
    <property type="evidence" value="ECO:0007669"/>
    <property type="project" value="InterPro"/>
</dbReference>
<evidence type="ECO:0000256" key="1">
    <source>
        <dbReference type="ARBA" id="ARBA00022679"/>
    </source>
</evidence>
<dbReference type="InterPro" id="IPR043128">
    <property type="entry name" value="Rev_trsase/Diguanyl_cyclase"/>
</dbReference>
<feature type="compositionally biased region" description="Acidic residues" evidence="7">
    <location>
        <begin position="269"/>
        <end position="307"/>
    </location>
</feature>
<dbReference type="CDD" id="cd01647">
    <property type="entry name" value="RT_LTR"/>
    <property type="match status" value="1"/>
</dbReference>
<evidence type="ECO:0000256" key="4">
    <source>
        <dbReference type="ARBA" id="ARBA00022759"/>
    </source>
</evidence>
<dbReference type="Pfam" id="PF00078">
    <property type="entry name" value="RVT_1"/>
    <property type="match status" value="1"/>
</dbReference>
<proteinExistence type="predicted"/>
<evidence type="ECO:0000256" key="7">
    <source>
        <dbReference type="SAM" id="MobiDB-lite"/>
    </source>
</evidence>
<dbReference type="InterPro" id="IPR041373">
    <property type="entry name" value="RT_RNaseH"/>
</dbReference>
<dbReference type="Pfam" id="PF17921">
    <property type="entry name" value="Integrase_H2C2"/>
    <property type="match status" value="1"/>
</dbReference>
<dbReference type="Gene3D" id="1.10.340.70">
    <property type="match status" value="1"/>
</dbReference>
<keyword evidence="10" id="KW-1185">Reference proteome</keyword>
<dbReference type="SUPFAM" id="SSF56672">
    <property type="entry name" value="DNA/RNA polymerases"/>
    <property type="match status" value="1"/>
</dbReference>
<keyword evidence="3" id="KW-0540">Nuclease</keyword>
<dbReference type="Pfam" id="PF00665">
    <property type="entry name" value="rve"/>
    <property type="match status" value="1"/>
</dbReference>
<dbReference type="Pfam" id="PF17917">
    <property type="entry name" value="RT_RNaseH"/>
    <property type="match status" value="1"/>
</dbReference>
<evidence type="ECO:0000256" key="6">
    <source>
        <dbReference type="ARBA" id="ARBA00022918"/>
    </source>
</evidence>
<dbReference type="PANTHER" id="PTHR37984:SF5">
    <property type="entry name" value="PROTEIN NYNRIN-LIKE"/>
    <property type="match status" value="1"/>
</dbReference>
<keyword evidence="1" id="KW-0808">Transferase</keyword>
<evidence type="ECO:0000256" key="2">
    <source>
        <dbReference type="ARBA" id="ARBA00022695"/>
    </source>
</evidence>
<dbReference type="InterPro" id="IPR012337">
    <property type="entry name" value="RNaseH-like_sf"/>
</dbReference>
<keyword evidence="6" id="KW-0695">RNA-directed DNA polymerase</keyword>
<evidence type="ECO:0000313" key="10">
    <source>
        <dbReference type="Proteomes" id="UP001231189"/>
    </source>
</evidence>
<gene>
    <name evidence="9" type="ORF">QYE76_063843</name>
</gene>